<reference evidence="1 2" key="1">
    <citation type="submission" date="2022-05" db="EMBL/GenBank/DDBJ databases">
        <title>Identification of Peptoniphilus vaginalis-like Bacteria, Peptoniphilus septimus sp. nov. from Blood Cultures in a Cervical Cancer Patient receiving Chemotherapy: Case and Implications.</title>
        <authorList>
            <person name="Zhan X.-Y."/>
        </authorList>
    </citation>
    <scope>NUCLEOTIDE SEQUENCE [LARGE SCALE GENOMIC DNA]</scope>
    <source>
        <strain evidence="1 2">SAHP1</strain>
    </source>
</reference>
<accession>A0ABY4TK82</accession>
<sequence>MFKDLVPMDEFFASIYADDILVALKAAGFEEIDPSLKMIAVKEHMRLKNFCNIVFIPERIYYLLYEMILGSFLETMYQNGKLPKSFDFAEIAGRVQIGDTSVELEGDKSINDMSEAKLLNWIGSLKSSWQKEAITCRKIEW</sequence>
<keyword evidence="2" id="KW-1185">Reference proteome</keyword>
<gene>
    <name evidence="1" type="ORF">M9426_06500</name>
</gene>
<dbReference type="EMBL" id="CP097885">
    <property type="protein sequence ID" value="URN40901.1"/>
    <property type="molecule type" value="Genomic_DNA"/>
</dbReference>
<evidence type="ECO:0000313" key="1">
    <source>
        <dbReference type="EMBL" id="URN40901.1"/>
    </source>
</evidence>
<protein>
    <submittedName>
        <fullName evidence="1">Uncharacterized protein</fullName>
    </submittedName>
</protein>
<evidence type="ECO:0000313" key="2">
    <source>
        <dbReference type="Proteomes" id="UP001056218"/>
    </source>
</evidence>
<proteinExistence type="predicted"/>
<dbReference type="Proteomes" id="UP001056218">
    <property type="component" value="Chromosome"/>
</dbReference>
<organism evidence="1 2">
    <name type="scientific">Peptoniphilus genitalis</name>
    <dbReference type="NCBI Taxonomy" id="3036303"/>
    <lineage>
        <taxon>Bacteria</taxon>
        <taxon>Bacillati</taxon>
        <taxon>Bacillota</taxon>
        <taxon>Tissierellia</taxon>
        <taxon>Tissierellales</taxon>
        <taxon>Peptoniphilaceae</taxon>
        <taxon>Peptoniphilus</taxon>
    </lineage>
</organism>
<name>A0ABY4TK82_9FIRM</name>
<dbReference type="RefSeq" id="WP_250341712.1">
    <property type="nucleotide sequence ID" value="NZ_CP097885.1"/>
</dbReference>